<dbReference type="Proteomes" id="UP000002640">
    <property type="component" value="Unassembled WGS sequence"/>
</dbReference>
<feature type="domain" description="DOT1" evidence="1">
    <location>
        <begin position="109"/>
        <end position="164"/>
    </location>
</feature>
<dbReference type="SUPFAM" id="SSF53335">
    <property type="entry name" value="S-adenosyl-L-methionine-dependent methyltransferases"/>
    <property type="match status" value="1"/>
</dbReference>
<dbReference type="EMBL" id="JH159170">
    <property type="protein sequence ID" value="EGZ05026.1"/>
    <property type="molecule type" value="Genomic_DNA"/>
</dbReference>
<name>G5AHI4_PHYSP</name>
<keyword evidence="3" id="KW-1185">Reference proteome</keyword>
<dbReference type="GO" id="GO:0031151">
    <property type="term" value="F:histone H3K79 methyltransferase activity"/>
    <property type="evidence" value="ECO:0007669"/>
    <property type="project" value="InterPro"/>
</dbReference>
<gene>
    <name evidence="2" type="ORF">PHYSODRAFT_534973</name>
</gene>
<dbReference type="RefSeq" id="XP_009539535.1">
    <property type="nucleotide sequence ID" value="XM_009541240.1"/>
</dbReference>
<proteinExistence type="predicted"/>
<dbReference type="SMR" id="G5AHI4"/>
<dbReference type="KEGG" id="psoj:PHYSODRAFT_534973"/>
<evidence type="ECO:0000259" key="1">
    <source>
        <dbReference type="Pfam" id="PF08123"/>
    </source>
</evidence>
<accession>G5AHI4</accession>
<organism evidence="2 3">
    <name type="scientific">Phytophthora sojae (strain P6497)</name>
    <name type="common">Soybean stem and root rot agent</name>
    <name type="synonym">Phytophthora megasperma f. sp. glycines</name>
    <dbReference type="NCBI Taxonomy" id="1094619"/>
    <lineage>
        <taxon>Eukaryota</taxon>
        <taxon>Sar</taxon>
        <taxon>Stramenopiles</taxon>
        <taxon>Oomycota</taxon>
        <taxon>Peronosporomycetes</taxon>
        <taxon>Peronosporales</taxon>
        <taxon>Peronosporaceae</taxon>
        <taxon>Phytophthora</taxon>
    </lineage>
</organism>
<dbReference type="AlphaFoldDB" id="G5AHI4"/>
<dbReference type="InterPro" id="IPR029063">
    <property type="entry name" value="SAM-dependent_MTases_sf"/>
</dbReference>
<dbReference type="Pfam" id="PF08123">
    <property type="entry name" value="DOT1"/>
    <property type="match status" value="1"/>
</dbReference>
<dbReference type="InterPro" id="IPR025789">
    <property type="entry name" value="DOT1_dom"/>
</dbReference>
<evidence type="ECO:0000313" key="2">
    <source>
        <dbReference type="EMBL" id="EGZ05026.1"/>
    </source>
</evidence>
<feature type="non-terminal residue" evidence="2">
    <location>
        <position position="1"/>
    </location>
</feature>
<reference evidence="2 3" key="1">
    <citation type="journal article" date="2006" name="Science">
        <title>Phytophthora genome sequences uncover evolutionary origins and mechanisms of pathogenesis.</title>
        <authorList>
            <person name="Tyler B.M."/>
            <person name="Tripathy S."/>
            <person name="Zhang X."/>
            <person name="Dehal P."/>
            <person name="Jiang R.H."/>
            <person name="Aerts A."/>
            <person name="Arredondo F.D."/>
            <person name="Baxter L."/>
            <person name="Bensasson D."/>
            <person name="Beynon J.L."/>
            <person name="Chapman J."/>
            <person name="Damasceno C.M."/>
            <person name="Dorrance A.E."/>
            <person name="Dou D."/>
            <person name="Dickerman A.W."/>
            <person name="Dubchak I.L."/>
            <person name="Garbelotto M."/>
            <person name="Gijzen M."/>
            <person name="Gordon S.G."/>
            <person name="Govers F."/>
            <person name="Grunwald N.J."/>
            <person name="Huang W."/>
            <person name="Ivors K.L."/>
            <person name="Jones R.W."/>
            <person name="Kamoun S."/>
            <person name="Krampis K."/>
            <person name="Lamour K.H."/>
            <person name="Lee M.K."/>
            <person name="McDonald W.H."/>
            <person name="Medina M."/>
            <person name="Meijer H.J."/>
            <person name="Nordberg E.K."/>
            <person name="Maclean D.J."/>
            <person name="Ospina-Giraldo M.D."/>
            <person name="Morris P.F."/>
            <person name="Phuntumart V."/>
            <person name="Putnam N.H."/>
            <person name="Rash S."/>
            <person name="Rose J.K."/>
            <person name="Sakihama Y."/>
            <person name="Salamov A.A."/>
            <person name="Savidor A."/>
            <person name="Scheuring C.F."/>
            <person name="Smith B.M."/>
            <person name="Sobral B.W."/>
            <person name="Terry A."/>
            <person name="Torto-Alalibo T.A."/>
            <person name="Win J."/>
            <person name="Xu Z."/>
            <person name="Zhang H."/>
            <person name="Grigoriev I.V."/>
            <person name="Rokhsar D.S."/>
            <person name="Boore J.L."/>
        </authorList>
    </citation>
    <scope>NUCLEOTIDE SEQUENCE [LARGE SCALE GENOMIC DNA]</scope>
    <source>
        <strain evidence="2 3">P6497</strain>
    </source>
</reference>
<dbReference type="GeneID" id="20662090"/>
<sequence>AGSRIDWVSVEKDMRPSTWSATKLQQRIKTLKRRYDNNVLSFPPRYFRSPPDRAGLHLEAKAASPLRFSPSPHTISILSPQETYNATEGLFCLLTRRDVRASERQLNTGEITMAGVSMLIEEANIQVNDVFLDAGSGVGNVLAQIALQTQAFRVVGIEIQRDLAARDMELIALEVGSTQLPYQLRHPIIFHDTVFEEDVVLAMRALCMKLPHLRLVALTTRVCPRHRNTCRNSFCKRWKLLKTIQVPMTYSSSPRDLHLYAAEPRWSMQ</sequence>
<dbReference type="Gene3D" id="3.40.50.150">
    <property type="entry name" value="Vaccinia Virus protein VP39"/>
    <property type="match status" value="1"/>
</dbReference>
<protein>
    <recommendedName>
        <fullName evidence="1">DOT1 domain-containing protein</fullName>
    </recommendedName>
</protein>
<dbReference type="OMA" id="KRPECLS"/>
<dbReference type="InParanoid" id="G5AHI4"/>
<evidence type="ECO:0000313" key="3">
    <source>
        <dbReference type="Proteomes" id="UP000002640"/>
    </source>
</evidence>